<accession>A0A7Z9BW50</accession>
<keyword evidence="1" id="KW-1133">Transmembrane helix</keyword>
<keyword evidence="1" id="KW-0472">Membrane</keyword>
<keyword evidence="1" id="KW-0812">Transmembrane</keyword>
<evidence type="ECO:0000313" key="3">
    <source>
        <dbReference type="Proteomes" id="UP000184550"/>
    </source>
</evidence>
<evidence type="ECO:0000256" key="1">
    <source>
        <dbReference type="SAM" id="Phobius"/>
    </source>
</evidence>
<dbReference type="RefSeq" id="WP_083622746.1">
    <property type="nucleotide sequence ID" value="NZ_LR734871.1"/>
</dbReference>
<reference evidence="2" key="1">
    <citation type="submission" date="2019-10" db="EMBL/GenBank/DDBJ databases">
        <authorList>
            <consortium name="Genoscope - CEA"/>
            <person name="William W."/>
        </authorList>
    </citation>
    <scope>NUCLEOTIDE SEQUENCE [LARGE SCALE GENOMIC DNA]</scope>
    <source>
        <strain evidence="2">BBR_PRJEB10992</strain>
    </source>
</reference>
<dbReference type="Proteomes" id="UP000184550">
    <property type="component" value="Unassembled WGS sequence"/>
</dbReference>
<feature type="transmembrane region" description="Helical" evidence="1">
    <location>
        <begin position="21"/>
        <end position="43"/>
    </location>
</feature>
<sequence>MKLIEHNSNQLIFKDSTVRSWMIRLVCTPFLILAVLGLFLVITEKVFPSFFIIFCLVVGIFGVFWTSTQTVYLNKSQNRLRIETQRLLGTKRLEYSLENLNVRVEKTIFRVKTYSSLLKIKKEPICIVVLEIASNAQTIKISSNYSLTRNQAVEIADLIRTFLNTPP</sequence>
<evidence type="ECO:0008006" key="4">
    <source>
        <dbReference type="Google" id="ProtNLM"/>
    </source>
</evidence>
<comment type="caution">
    <text evidence="2">The sequence shown here is derived from an EMBL/GenBank/DDBJ whole genome shotgun (WGS) entry which is preliminary data.</text>
</comment>
<dbReference type="OrthoDB" id="458644at2"/>
<gene>
    <name evidence="2" type="ORF">PL8927_640046</name>
</gene>
<organism evidence="2 3">
    <name type="scientific">Planktothrix serta PCC 8927</name>
    <dbReference type="NCBI Taxonomy" id="671068"/>
    <lineage>
        <taxon>Bacteria</taxon>
        <taxon>Bacillati</taxon>
        <taxon>Cyanobacteriota</taxon>
        <taxon>Cyanophyceae</taxon>
        <taxon>Oscillatoriophycideae</taxon>
        <taxon>Oscillatoriales</taxon>
        <taxon>Microcoleaceae</taxon>
        <taxon>Planktothrix</taxon>
    </lineage>
</organism>
<evidence type="ECO:0000313" key="2">
    <source>
        <dbReference type="EMBL" id="VXD19996.1"/>
    </source>
</evidence>
<dbReference type="EMBL" id="CZCU02000140">
    <property type="protein sequence ID" value="VXD19996.1"/>
    <property type="molecule type" value="Genomic_DNA"/>
</dbReference>
<name>A0A7Z9BW50_9CYAN</name>
<protein>
    <recommendedName>
        <fullName evidence="4">DUF304 domain-containing protein</fullName>
    </recommendedName>
</protein>
<proteinExistence type="predicted"/>
<feature type="transmembrane region" description="Helical" evidence="1">
    <location>
        <begin position="49"/>
        <end position="73"/>
    </location>
</feature>
<keyword evidence="3" id="KW-1185">Reference proteome</keyword>
<dbReference type="AlphaFoldDB" id="A0A7Z9BW50"/>